<protein>
    <recommendedName>
        <fullName evidence="3">Ribose-5-phosphate isomerase A</fullName>
        <ecNumber evidence="3">5.3.1.6</ecNumber>
    </recommendedName>
    <alternativeName>
        <fullName evidence="3">Phosphoriboisomerase A</fullName>
        <shortName evidence="3">PRI</shortName>
    </alternativeName>
</protein>
<sequence>MESLHMKRNAARQAIQYVEDGMILGMGTGTTSKEFMLLLAQKIMDGLSVEAVATSVDTENFCKKNNIPLLSIEDVSCIDLSIDGFDEVDFRLRFIKGYGGALLREKIIANASSRVIFIGDESKISNPIGQGILPIEIDQFGIKATISALKKLAFQFGLNEKFLLRRNGSDLFVSDGGNYIIDAYFGFIPDPGFISDALYAIPGVVEHGMFIGMAECAIVGMYDGTCSILKA</sequence>
<dbReference type="Proteomes" id="UP000017862">
    <property type="component" value="Chromosome"/>
</dbReference>
<dbReference type="UniPathway" id="UPA00115">
    <property type="reaction ID" value="UER00412"/>
</dbReference>
<dbReference type="InterPro" id="IPR020672">
    <property type="entry name" value="Ribose5P_isomerase_typA_subgr"/>
</dbReference>
<keyword evidence="5" id="KW-1185">Reference proteome</keyword>
<dbReference type="HOGENOM" id="CLU_056590_1_0_5"/>
<dbReference type="STRING" id="1261131.lam_767"/>
<dbReference type="Gene3D" id="3.40.50.1360">
    <property type="match status" value="1"/>
</dbReference>
<dbReference type="SUPFAM" id="SSF100950">
    <property type="entry name" value="NagB/RpiA/CoA transferase-like"/>
    <property type="match status" value="1"/>
</dbReference>
<dbReference type="NCBIfam" id="NF001924">
    <property type="entry name" value="PRK00702.1"/>
    <property type="match status" value="1"/>
</dbReference>
<dbReference type="EMBL" id="CP006604">
    <property type="protein sequence ID" value="AHA28110.1"/>
    <property type="molecule type" value="Genomic_DNA"/>
</dbReference>
<comment type="similarity">
    <text evidence="3">Belongs to the ribose 5-phosphate isomerase family.</text>
</comment>
<dbReference type="GO" id="GO:0009052">
    <property type="term" value="P:pentose-phosphate shunt, non-oxidative branch"/>
    <property type="evidence" value="ECO:0007669"/>
    <property type="project" value="UniProtKB-UniRule"/>
</dbReference>
<evidence type="ECO:0000256" key="1">
    <source>
        <dbReference type="ARBA" id="ARBA00001713"/>
    </source>
</evidence>
<dbReference type="InterPro" id="IPR050262">
    <property type="entry name" value="Ribose-5P_isomerase"/>
</dbReference>
<dbReference type="PATRIC" id="fig|1261131.3.peg.731"/>
<feature type="binding site" evidence="3">
    <location>
        <begin position="96"/>
        <end position="99"/>
    </location>
    <ligand>
        <name>substrate</name>
    </ligand>
</feature>
<dbReference type="InterPro" id="IPR037171">
    <property type="entry name" value="NagB/RpiA_transferase-like"/>
</dbReference>
<feature type="binding site" evidence="3">
    <location>
        <begin position="83"/>
        <end position="86"/>
    </location>
    <ligand>
        <name>substrate</name>
    </ligand>
</feature>
<feature type="active site" description="Proton acceptor" evidence="3">
    <location>
        <position position="105"/>
    </location>
</feature>
<dbReference type="SUPFAM" id="SSF75445">
    <property type="entry name" value="D-ribose-5-phosphate isomerase (RpiA), lid domain"/>
    <property type="match status" value="1"/>
</dbReference>
<organism evidence="4 5">
    <name type="scientific">Candidatus Liberibacter americanus str. Sao Paulo</name>
    <dbReference type="NCBI Taxonomy" id="1261131"/>
    <lineage>
        <taxon>Bacteria</taxon>
        <taxon>Pseudomonadati</taxon>
        <taxon>Pseudomonadota</taxon>
        <taxon>Alphaproteobacteria</taxon>
        <taxon>Hyphomicrobiales</taxon>
        <taxon>Rhizobiaceae</taxon>
        <taxon>Liberibacter</taxon>
    </lineage>
</organism>
<dbReference type="KEGG" id="lar:lam_767"/>
<comment type="subunit">
    <text evidence="3">Homodimer.</text>
</comment>
<comment type="pathway">
    <text evidence="3">Carbohydrate degradation; pentose phosphate pathway; D-ribose 5-phosphate from D-ribulose 5-phosphate (non-oxidative stage): step 1/1.</text>
</comment>
<dbReference type="Gene3D" id="3.30.70.260">
    <property type="match status" value="1"/>
</dbReference>
<dbReference type="GO" id="GO:0004751">
    <property type="term" value="F:ribose-5-phosphate isomerase activity"/>
    <property type="evidence" value="ECO:0007669"/>
    <property type="project" value="UniProtKB-UniRule"/>
</dbReference>
<keyword evidence="2 3" id="KW-0413">Isomerase</keyword>
<evidence type="ECO:0000313" key="4">
    <source>
        <dbReference type="EMBL" id="AHA28110.1"/>
    </source>
</evidence>
<proteinExistence type="inferred from homology"/>
<dbReference type="FunFam" id="3.40.50.1360:FF:000001">
    <property type="entry name" value="Ribose-5-phosphate isomerase A"/>
    <property type="match status" value="1"/>
</dbReference>
<dbReference type="PANTHER" id="PTHR43748">
    <property type="entry name" value="RIBOSE-5-PHOSPHATE ISOMERASE 3, CHLOROPLASTIC-RELATED"/>
    <property type="match status" value="1"/>
</dbReference>
<dbReference type="InterPro" id="IPR004788">
    <property type="entry name" value="Ribose5P_isomerase_type_A"/>
</dbReference>
<name>U6B5B2_9HYPH</name>
<accession>U6B5B2</accession>
<gene>
    <name evidence="3 4" type="primary">rpiA</name>
    <name evidence="4" type="ORF">lam_767</name>
</gene>
<comment type="catalytic activity">
    <reaction evidence="1 3">
        <text>aldehydo-D-ribose 5-phosphate = D-ribulose 5-phosphate</text>
        <dbReference type="Rhea" id="RHEA:14657"/>
        <dbReference type="ChEBI" id="CHEBI:58121"/>
        <dbReference type="ChEBI" id="CHEBI:58273"/>
        <dbReference type="EC" id="5.3.1.6"/>
    </reaction>
</comment>
<comment type="function">
    <text evidence="3">Catalyzes the reversible conversion of ribose-5-phosphate to ribulose 5-phosphate.</text>
</comment>
<dbReference type="CDD" id="cd01398">
    <property type="entry name" value="RPI_A"/>
    <property type="match status" value="1"/>
</dbReference>
<evidence type="ECO:0000313" key="5">
    <source>
        <dbReference type="Proteomes" id="UP000017862"/>
    </source>
</evidence>
<feature type="binding site" evidence="3">
    <location>
        <position position="123"/>
    </location>
    <ligand>
        <name>substrate</name>
    </ligand>
</feature>
<dbReference type="HAMAP" id="MF_00170">
    <property type="entry name" value="Rib_5P_isom_A"/>
    <property type="match status" value="1"/>
</dbReference>
<dbReference type="Pfam" id="PF06026">
    <property type="entry name" value="Rib_5-P_isom_A"/>
    <property type="match status" value="1"/>
</dbReference>
<dbReference type="RefSeq" id="WP_007557310.1">
    <property type="nucleotide sequence ID" value="NC_022793.1"/>
</dbReference>
<evidence type="ECO:0000256" key="2">
    <source>
        <dbReference type="ARBA" id="ARBA00023235"/>
    </source>
</evidence>
<dbReference type="NCBIfam" id="TIGR00021">
    <property type="entry name" value="rpiA"/>
    <property type="match status" value="1"/>
</dbReference>
<dbReference type="eggNOG" id="COG0120">
    <property type="taxonomic scope" value="Bacteria"/>
</dbReference>
<feature type="binding site" evidence="3">
    <location>
        <begin position="28"/>
        <end position="31"/>
    </location>
    <ligand>
        <name>substrate</name>
    </ligand>
</feature>
<dbReference type="EC" id="5.3.1.6" evidence="3"/>
<reference evidence="4 5" key="1">
    <citation type="journal article" date="2014" name="Mol. Plant Microbe Interact.">
        <title>The complete genome sequence of Candidatus Liberibacter americanus, associated with citrus Huanglongbing.</title>
        <authorList>
            <person name="Wulff N.A."/>
            <person name="Zhang S."/>
            <person name="Setubal J.C."/>
            <person name="Almeida N.F."/>
            <person name="Martins E.C."/>
            <person name="Harakava R."/>
            <person name="Kumar D."/>
            <person name="Rangel L.T."/>
            <person name="Foissac X."/>
            <person name="Bove J."/>
            <person name="Gabriel D.W."/>
        </authorList>
    </citation>
    <scope>NUCLEOTIDE SEQUENCE [LARGE SCALE GENOMIC DNA]</scope>
    <source>
        <strain evidence="4 5">Sao Paulo</strain>
    </source>
</reference>
<dbReference type="AlphaFoldDB" id="U6B5B2"/>
<evidence type="ECO:0000256" key="3">
    <source>
        <dbReference type="HAMAP-Rule" id="MF_00170"/>
    </source>
</evidence>
<dbReference type="PANTHER" id="PTHR43748:SF3">
    <property type="entry name" value="RIBOSE-5-PHOSPHATE ISOMERASE 3, CHLOROPLASTIC-RELATED"/>
    <property type="match status" value="1"/>
</dbReference>